<sequence length="741" mass="83657">MATPSGALPARDRRVYPIPELASAVAAPPTATDYAQFANQDSVLCIDNGATTLRAGWNREQDPRLAIDNLSSKYRDRKFNRSILLAGAEVYVDATSRAHVRAPHEGDIVTSPDVMENILDYVLLKLGVDTDGLQNPVAMTEALCNPVYSRSLMSELLFEGYSAPSVAYSIDSLMSLYANSPTPPTTDALVISSSTASTHVIPVLDGKAVMTSAKKLNWGGSQAADHLLKLMQLKYPAFPGRLSSFQSGVMYRDHSYHATPTYASHLAHLASSPHAIVAEDRTVQFPFVAGAGSHEKTEEDLKNQQRKREEATKRLKEQAARQRQEKLERQQEELTAFTALSEARGTVSKAEYDQKLKAAGFSSIPDLEDYLKKLEKSLTRARNRELGIDDSENKEAPSFPLIDVPDHQLNEEDLKEKRRQKLMKAGYDARIRLKAEKDEERRRVEDERRRDEELRQNDFPRWLQGLREQHEDIIEKIKERKKRKEQLADRKSLAAQNRMKSIAGLAADEKAGRKRKRTEQDDGFGQNDADWAVYREIGTGDDSEDEEDEQEALRTVESRLLEHDPKFTLDDTAERQAMRKHQLLNAFIRGLAPDDPLDTYDPESAEHNSQLHMNVERARVPEVIWQPHMAGLDQAGLAEIVEHVLRGFGEPERQRLTQNIFVTGGNTLVPNFDARLRTSLQPSLPVGHPLNIVRPYDPHFDAWRGLNKWSGSEEGQSARITKADYEERGKDWYAGHAWGNW</sequence>
<keyword evidence="9" id="KW-1185">Reference proteome</keyword>
<evidence type="ECO:0000256" key="2">
    <source>
        <dbReference type="ARBA" id="ARBA00006752"/>
    </source>
</evidence>
<dbReference type="Proteomes" id="UP000777482">
    <property type="component" value="Unassembled WGS sequence"/>
</dbReference>
<dbReference type="Gene3D" id="3.30.420.40">
    <property type="match status" value="2"/>
</dbReference>
<dbReference type="Pfam" id="PF00022">
    <property type="entry name" value="Actin"/>
    <property type="match status" value="2"/>
</dbReference>
<dbReference type="GO" id="GO:0005634">
    <property type="term" value="C:nucleus"/>
    <property type="evidence" value="ECO:0007669"/>
    <property type="project" value="UniProtKB-SubCell"/>
</dbReference>
<dbReference type="OrthoDB" id="7340501at2759"/>
<keyword evidence="5" id="KW-0539">Nucleus</keyword>
<feature type="region of interest" description="Disordered" evidence="7">
    <location>
        <begin position="480"/>
        <end position="533"/>
    </location>
</feature>
<dbReference type="CDD" id="cd10211">
    <property type="entry name" value="ASKHA_NBD_Arp5"/>
    <property type="match status" value="1"/>
</dbReference>
<dbReference type="SUPFAM" id="SSF53067">
    <property type="entry name" value="Actin-like ATPase domain"/>
    <property type="match status" value="2"/>
</dbReference>
<evidence type="ECO:0000256" key="6">
    <source>
        <dbReference type="RuleBase" id="RU000487"/>
    </source>
</evidence>
<dbReference type="PANTHER" id="PTHR11937">
    <property type="entry name" value="ACTIN"/>
    <property type="match status" value="1"/>
</dbReference>
<keyword evidence="4" id="KW-0804">Transcription</keyword>
<dbReference type="FunFam" id="3.30.420.40:FF:000048">
    <property type="entry name" value="ARP5 actin-related protein 5 homolog"/>
    <property type="match status" value="1"/>
</dbReference>
<organism evidence="8 9">
    <name type="scientific">Rhodotorula mucilaginosa</name>
    <name type="common">Yeast</name>
    <name type="synonym">Rhodotorula rubra</name>
    <dbReference type="NCBI Taxonomy" id="5537"/>
    <lineage>
        <taxon>Eukaryota</taxon>
        <taxon>Fungi</taxon>
        <taxon>Dikarya</taxon>
        <taxon>Basidiomycota</taxon>
        <taxon>Pucciniomycotina</taxon>
        <taxon>Microbotryomycetes</taxon>
        <taxon>Sporidiobolales</taxon>
        <taxon>Sporidiobolaceae</taxon>
        <taxon>Rhodotorula</taxon>
    </lineage>
</organism>
<dbReference type="InterPro" id="IPR004000">
    <property type="entry name" value="Actin"/>
</dbReference>
<evidence type="ECO:0000256" key="5">
    <source>
        <dbReference type="ARBA" id="ARBA00023242"/>
    </source>
</evidence>
<accession>A0A9P6W5C8</accession>
<comment type="subcellular location">
    <subcellularLocation>
        <location evidence="1">Nucleus</location>
    </subcellularLocation>
</comment>
<dbReference type="FunFam" id="3.30.420.40:FF:000122">
    <property type="entry name" value="ARP5 actin-related protein 5 homolog"/>
    <property type="match status" value="1"/>
</dbReference>
<proteinExistence type="inferred from homology"/>
<evidence type="ECO:0000313" key="9">
    <source>
        <dbReference type="Proteomes" id="UP000777482"/>
    </source>
</evidence>
<evidence type="ECO:0000256" key="4">
    <source>
        <dbReference type="ARBA" id="ARBA00023163"/>
    </source>
</evidence>
<feature type="region of interest" description="Disordered" evidence="7">
    <location>
        <begin position="293"/>
        <end position="329"/>
    </location>
</feature>
<evidence type="ECO:0000256" key="7">
    <source>
        <dbReference type="SAM" id="MobiDB-lite"/>
    </source>
</evidence>
<dbReference type="AlphaFoldDB" id="A0A9P6W5C8"/>
<comment type="caution">
    <text evidence="8">The sequence shown here is derived from an EMBL/GenBank/DDBJ whole genome shotgun (WGS) entry which is preliminary data.</text>
</comment>
<evidence type="ECO:0000256" key="1">
    <source>
        <dbReference type="ARBA" id="ARBA00004123"/>
    </source>
</evidence>
<keyword evidence="3" id="KW-0805">Transcription regulation</keyword>
<protein>
    <submittedName>
        <fullName evidence="8">Nuclear actin-protein involved in chromatin remodeling</fullName>
    </submittedName>
</protein>
<comment type="similarity">
    <text evidence="2 6">Belongs to the actin family.</text>
</comment>
<dbReference type="EMBL" id="PUHQ01000025">
    <property type="protein sequence ID" value="KAG0662655.1"/>
    <property type="molecule type" value="Genomic_DNA"/>
</dbReference>
<name>A0A9P6W5C8_RHOMI</name>
<dbReference type="SMART" id="SM00268">
    <property type="entry name" value="ACTIN"/>
    <property type="match status" value="1"/>
</dbReference>
<reference evidence="8 9" key="1">
    <citation type="submission" date="2020-11" db="EMBL/GenBank/DDBJ databases">
        <title>Kefir isolates.</title>
        <authorList>
            <person name="Marcisauskas S."/>
            <person name="Kim Y."/>
            <person name="Blasche S."/>
        </authorList>
    </citation>
    <scope>NUCLEOTIDE SEQUENCE [LARGE SCALE GENOMIC DNA]</scope>
    <source>
        <strain evidence="8 9">KR</strain>
    </source>
</reference>
<dbReference type="InterPro" id="IPR043129">
    <property type="entry name" value="ATPase_NBD"/>
</dbReference>
<evidence type="ECO:0000313" key="8">
    <source>
        <dbReference type="EMBL" id="KAG0662655.1"/>
    </source>
</evidence>
<gene>
    <name evidence="8" type="primary">ARP5</name>
    <name evidence="8" type="ORF">C6P46_003159</name>
</gene>
<evidence type="ECO:0000256" key="3">
    <source>
        <dbReference type="ARBA" id="ARBA00023015"/>
    </source>
</evidence>